<evidence type="ECO:0000259" key="9">
    <source>
        <dbReference type="PROSITE" id="PS50928"/>
    </source>
</evidence>
<dbReference type="InterPro" id="IPR035906">
    <property type="entry name" value="MetI-like_sf"/>
</dbReference>
<comment type="caution">
    <text evidence="10">The sequence shown here is derived from an EMBL/GenBank/DDBJ whole genome shotgun (WGS) entry which is preliminary data.</text>
</comment>
<gene>
    <name evidence="10" type="ORF">GCM10023175_36680</name>
</gene>
<evidence type="ECO:0000256" key="6">
    <source>
        <dbReference type="ARBA" id="ARBA00023136"/>
    </source>
</evidence>
<keyword evidence="5 7" id="KW-1133">Transmembrane helix</keyword>
<keyword evidence="2 7" id="KW-0813">Transport</keyword>
<feature type="transmembrane region" description="Helical" evidence="7">
    <location>
        <begin position="193"/>
        <end position="214"/>
    </location>
</feature>
<dbReference type="InterPro" id="IPR000515">
    <property type="entry name" value="MetI-like"/>
</dbReference>
<evidence type="ECO:0000256" key="2">
    <source>
        <dbReference type="ARBA" id="ARBA00022448"/>
    </source>
</evidence>
<organism evidence="10 11">
    <name type="scientific">Pseudonocardia xishanensis</name>
    <dbReference type="NCBI Taxonomy" id="630995"/>
    <lineage>
        <taxon>Bacteria</taxon>
        <taxon>Bacillati</taxon>
        <taxon>Actinomycetota</taxon>
        <taxon>Actinomycetes</taxon>
        <taxon>Pseudonocardiales</taxon>
        <taxon>Pseudonocardiaceae</taxon>
        <taxon>Pseudonocardia</taxon>
    </lineage>
</organism>
<dbReference type="EMBL" id="BAABGT010000046">
    <property type="protein sequence ID" value="GAA4549135.1"/>
    <property type="molecule type" value="Genomic_DNA"/>
</dbReference>
<evidence type="ECO:0000313" key="10">
    <source>
        <dbReference type="EMBL" id="GAA4549135.1"/>
    </source>
</evidence>
<feature type="transmembrane region" description="Helical" evidence="7">
    <location>
        <begin position="153"/>
        <end position="172"/>
    </location>
</feature>
<evidence type="ECO:0000256" key="3">
    <source>
        <dbReference type="ARBA" id="ARBA00022475"/>
    </source>
</evidence>
<sequence length="278" mass="28976">MSVTAFPATVGAGGPGPQKPQVGEGSRRLRGLLGSVGGPVVLLVGALVLWEVAAARGWVAVSTFSSPSLVWAELRDLAASGALGSDLIATLTAMLVSLAIGIPLGVFVGLLLAAVPAVDRLVSPFLVPLNSIPRIALAPLFVIWFGITMNAKVAVAVSIVFFMVLFNAKSGIKSADTDMMMVARMLGIPRWSIFRKVVLPGSVPAIFAGVRLSVTYSLLGVVATEMVAARDGLGLSIVRNATNFNIGGVFAVLLVLAVFATVLAFVVGRAEKWILRWQ</sequence>
<feature type="transmembrane region" description="Helical" evidence="7">
    <location>
        <begin position="87"/>
        <end position="113"/>
    </location>
</feature>
<comment type="similarity">
    <text evidence="7">Belongs to the binding-protein-dependent transport system permease family.</text>
</comment>
<comment type="subcellular location">
    <subcellularLocation>
        <location evidence="1 7">Cell membrane</location>
        <topology evidence="1 7">Multi-pass membrane protein</topology>
    </subcellularLocation>
</comment>
<feature type="transmembrane region" description="Helical" evidence="7">
    <location>
        <begin position="125"/>
        <end position="147"/>
    </location>
</feature>
<evidence type="ECO:0000256" key="4">
    <source>
        <dbReference type="ARBA" id="ARBA00022692"/>
    </source>
</evidence>
<keyword evidence="4 7" id="KW-0812">Transmembrane</keyword>
<evidence type="ECO:0000256" key="7">
    <source>
        <dbReference type="RuleBase" id="RU363032"/>
    </source>
</evidence>
<keyword evidence="3" id="KW-1003">Cell membrane</keyword>
<dbReference type="Pfam" id="PF00528">
    <property type="entry name" value="BPD_transp_1"/>
    <property type="match status" value="1"/>
</dbReference>
<keyword evidence="6 7" id="KW-0472">Membrane</keyword>
<proteinExistence type="inferred from homology"/>
<evidence type="ECO:0000256" key="8">
    <source>
        <dbReference type="SAM" id="MobiDB-lite"/>
    </source>
</evidence>
<dbReference type="PANTHER" id="PTHR30151:SF20">
    <property type="entry name" value="ABC TRANSPORTER PERMEASE PROTEIN HI_0355-RELATED"/>
    <property type="match status" value="1"/>
</dbReference>
<dbReference type="Proteomes" id="UP001501598">
    <property type="component" value="Unassembled WGS sequence"/>
</dbReference>
<evidence type="ECO:0000256" key="1">
    <source>
        <dbReference type="ARBA" id="ARBA00004651"/>
    </source>
</evidence>
<feature type="domain" description="ABC transmembrane type-1" evidence="9">
    <location>
        <begin position="87"/>
        <end position="267"/>
    </location>
</feature>
<dbReference type="Gene3D" id="1.10.3720.10">
    <property type="entry name" value="MetI-like"/>
    <property type="match status" value="1"/>
</dbReference>
<dbReference type="SUPFAM" id="SSF161098">
    <property type="entry name" value="MetI-like"/>
    <property type="match status" value="1"/>
</dbReference>
<name>A0ABP8RV10_9PSEU</name>
<evidence type="ECO:0000256" key="5">
    <source>
        <dbReference type="ARBA" id="ARBA00022989"/>
    </source>
</evidence>
<evidence type="ECO:0000313" key="11">
    <source>
        <dbReference type="Proteomes" id="UP001501598"/>
    </source>
</evidence>
<feature type="region of interest" description="Disordered" evidence="8">
    <location>
        <begin position="1"/>
        <end position="25"/>
    </location>
</feature>
<dbReference type="PANTHER" id="PTHR30151">
    <property type="entry name" value="ALKANE SULFONATE ABC TRANSPORTER-RELATED, MEMBRANE SUBUNIT"/>
    <property type="match status" value="1"/>
</dbReference>
<feature type="transmembrane region" description="Helical" evidence="7">
    <location>
        <begin position="246"/>
        <end position="268"/>
    </location>
</feature>
<dbReference type="PROSITE" id="PS50928">
    <property type="entry name" value="ABC_TM1"/>
    <property type="match status" value="1"/>
</dbReference>
<feature type="transmembrane region" description="Helical" evidence="7">
    <location>
        <begin position="29"/>
        <end position="50"/>
    </location>
</feature>
<accession>A0ABP8RV10</accession>
<keyword evidence="11" id="KW-1185">Reference proteome</keyword>
<reference evidence="11" key="1">
    <citation type="journal article" date="2019" name="Int. J. Syst. Evol. Microbiol.">
        <title>The Global Catalogue of Microorganisms (GCM) 10K type strain sequencing project: providing services to taxonomists for standard genome sequencing and annotation.</title>
        <authorList>
            <consortium name="The Broad Institute Genomics Platform"/>
            <consortium name="The Broad Institute Genome Sequencing Center for Infectious Disease"/>
            <person name="Wu L."/>
            <person name="Ma J."/>
        </authorList>
    </citation>
    <scope>NUCLEOTIDE SEQUENCE [LARGE SCALE GENOMIC DNA]</scope>
    <source>
        <strain evidence="11">JCM 17906</strain>
    </source>
</reference>
<protein>
    <submittedName>
        <fullName evidence="10">ABC transporter permease</fullName>
    </submittedName>
</protein>
<dbReference type="CDD" id="cd06261">
    <property type="entry name" value="TM_PBP2"/>
    <property type="match status" value="1"/>
</dbReference>